<dbReference type="InterPro" id="IPR027417">
    <property type="entry name" value="P-loop_NTPase"/>
</dbReference>
<evidence type="ECO:0000259" key="1">
    <source>
        <dbReference type="Pfam" id="PF13175"/>
    </source>
</evidence>
<name>A0ABU1ZEG2_9BURK</name>
<gene>
    <name evidence="2" type="ORF">J2X16_004390</name>
</gene>
<dbReference type="PANTHER" id="PTHR43581">
    <property type="entry name" value="ATP/GTP PHOSPHATASE"/>
    <property type="match status" value="1"/>
</dbReference>
<sequence length="551" mass="61088">MSSLIKSLSLKNFKGFSEEVHIELRPITLLFGANSAGKSSVLQALQLAREILERGDANIDRTRQGGDTIDLGGFCNFVHNRDLSREVTLTVELELGDDSIPEFFEDAIEDRSDVDAEVWRFHETLDIIRNQVKQVAVRLNVSWSDFLETVVISGYRVDFNGDWCAEVVTDRTGQQPKLSLNVRHAIFEGTNIESGDLFDAVAHWVRPDAPDAFGDELGLVRKQTEYGLHYGSIPESVLLPVLDVVFSAYADSPNAGFSAWLRDFRGALPRLDKPIQIPAGRPETASNVFVLQEFSAFMSWLLIGPCRLLLDQLKKSRYLGPLRRIPPRDFDHALTKNEGAWSDGMAAWQALLGGTDQLVAACSEWMGHPQKLATGYGLKRSILREFDVSGPEPVPLGDKRRRLTLLDGAGLPHLPQDVGVGISQVLPVVVAAQDRSAGLVTIEQPELHIHPAVQVGLGDLFIDGAMQHGLSFLIETHSEHLILRLLRRIREAHLGDLAEGLPELHPDDVAINCLTRTDGAVRVDRIPVTVEGDFAKRWPQGFFDERGAELF</sequence>
<dbReference type="InterPro" id="IPR051396">
    <property type="entry name" value="Bact_Antivir_Def_Nuclease"/>
</dbReference>
<dbReference type="EMBL" id="JAVDXQ010000006">
    <property type="protein sequence ID" value="MDR7299022.1"/>
    <property type="molecule type" value="Genomic_DNA"/>
</dbReference>
<dbReference type="PANTHER" id="PTHR43581:SF2">
    <property type="entry name" value="EXCINUCLEASE ATPASE SUBUNIT"/>
    <property type="match status" value="1"/>
</dbReference>
<proteinExistence type="predicted"/>
<organism evidence="2 3">
    <name type="scientific">Pelomonas aquatica</name>
    <dbReference type="NCBI Taxonomy" id="431058"/>
    <lineage>
        <taxon>Bacteria</taxon>
        <taxon>Pseudomonadati</taxon>
        <taxon>Pseudomonadota</taxon>
        <taxon>Betaproteobacteria</taxon>
        <taxon>Burkholderiales</taxon>
        <taxon>Sphaerotilaceae</taxon>
        <taxon>Roseateles</taxon>
    </lineage>
</organism>
<keyword evidence="3" id="KW-1185">Reference proteome</keyword>
<evidence type="ECO:0000313" key="2">
    <source>
        <dbReference type="EMBL" id="MDR7299022.1"/>
    </source>
</evidence>
<dbReference type="Proteomes" id="UP001180536">
    <property type="component" value="Unassembled WGS sequence"/>
</dbReference>
<protein>
    <recommendedName>
        <fullName evidence="1">Endonuclease GajA/Old nuclease/RecF-like AAA domain-containing protein</fullName>
    </recommendedName>
</protein>
<dbReference type="RefSeq" id="WP_310348393.1">
    <property type="nucleotide sequence ID" value="NZ_JAVDXQ010000006.1"/>
</dbReference>
<dbReference type="InterPro" id="IPR041685">
    <property type="entry name" value="AAA_GajA/Old/RecF-like"/>
</dbReference>
<accession>A0ABU1ZEG2</accession>
<comment type="caution">
    <text evidence="2">The sequence shown here is derived from an EMBL/GenBank/DDBJ whole genome shotgun (WGS) entry which is preliminary data.</text>
</comment>
<dbReference type="Pfam" id="PF13175">
    <property type="entry name" value="AAA_15"/>
    <property type="match status" value="1"/>
</dbReference>
<dbReference type="Gene3D" id="3.40.50.300">
    <property type="entry name" value="P-loop containing nucleotide triphosphate hydrolases"/>
    <property type="match status" value="1"/>
</dbReference>
<reference evidence="2 3" key="1">
    <citation type="submission" date="2023-07" db="EMBL/GenBank/DDBJ databases">
        <title>Sorghum-associated microbial communities from plants grown in Nebraska, USA.</title>
        <authorList>
            <person name="Schachtman D."/>
        </authorList>
    </citation>
    <scope>NUCLEOTIDE SEQUENCE [LARGE SCALE GENOMIC DNA]</scope>
    <source>
        <strain evidence="2 3">BE310</strain>
    </source>
</reference>
<dbReference type="SUPFAM" id="SSF52540">
    <property type="entry name" value="P-loop containing nucleoside triphosphate hydrolases"/>
    <property type="match status" value="1"/>
</dbReference>
<feature type="domain" description="Endonuclease GajA/Old nuclease/RecF-like AAA" evidence="1">
    <location>
        <begin position="5"/>
        <end position="93"/>
    </location>
</feature>
<evidence type="ECO:0000313" key="3">
    <source>
        <dbReference type="Proteomes" id="UP001180536"/>
    </source>
</evidence>